<evidence type="ECO:0008006" key="6">
    <source>
        <dbReference type="Google" id="ProtNLM"/>
    </source>
</evidence>
<evidence type="ECO:0000313" key="5">
    <source>
        <dbReference type="Proteomes" id="UP000507163"/>
    </source>
</evidence>
<gene>
    <name evidence="4" type="ORF">PCHAJ_000071100</name>
</gene>
<keyword evidence="3" id="KW-0472">Membrane</keyword>
<keyword evidence="3" id="KW-0812">Transmembrane</keyword>
<feature type="transmembrane region" description="Helical" evidence="3">
    <location>
        <begin position="5275"/>
        <end position="5307"/>
    </location>
</feature>
<protein>
    <recommendedName>
        <fullName evidence="6">Chorein N-terminal domain-containing protein</fullName>
    </recommendedName>
</protein>
<feature type="compositionally biased region" description="Acidic residues" evidence="2">
    <location>
        <begin position="3263"/>
        <end position="3272"/>
    </location>
</feature>
<feature type="region of interest" description="Disordered" evidence="2">
    <location>
        <begin position="3258"/>
        <end position="3286"/>
    </location>
</feature>
<feature type="compositionally biased region" description="Low complexity" evidence="2">
    <location>
        <begin position="1977"/>
        <end position="1987"/>
    </location>
</feature>
<name>A0A1C6X799_PLACU</name>
<feature type="coiled-coil region" evidence="1">
    <location>
        <begin position="938"/>
        <end position="965"/>
    </location>
</feature>
<feature type="region of interest" description="Disordered" evidence="2">
    <location>
        <begin position="540"/>
        <end position="574"/>
    </location>
</feature>
<dbReference type="Proteomes" id="UP000507163">
    <property type="component" value="Chromosome 5"/>
</dbReference>
<accession>A0A1C6X799</accession>
<evidence type="ECO:0000256" key="3">
    <source>
        <dbReference type="SAM" id="Phobius"/>
    </source>
</evidence>
<feature type="compositionally biased region" description="Basic and acidic residues" evidence="2">
    <location>
        <begin position="773"/>
        <end position="808"/>
    </location>
</feature>
<feature type="transmembrane region" description="Helical" evidence="3">
    <location>
        <begin position="5581"/>
        <end position="5604"/>
    </location>
</feature>
<organism evidence="4 5">
    <name type="scientific">Plasmodium chabaudi chabaudi</name>
    <dbReference type="NCBI Taxonomy" id="31271"/>
    <lineage>
        <taxon>Eukaryota</taxon>
        <taxon>Sar</taxon>
        <taxon>Alveolata</taxon>
        <taxon>Apicomplexa</taxon>
        <taxon>Aconoidasida</taxon>
        <taxon>Haemosporida</taxon>
        <taxon>Plasmodiidae</taxon>
        <taxon>Plasmodium</taxon>
        <taxon>Plasmodium (Vinckeia)</taxon>
    </lineage>
</organism>
<feature type="region of interest" description="Disordered" evidence="2">
    <location>
        <begin position="1977"/>
        <end position="2020"/>
    </location>
</feature>
<feature type="compositionally biased region" description="Low complexity" evidence="2">
    <location>
        <begin position="540"/>
        <end position="553"/>
    </location>
</feature>
<evidence type="ECO:0000256" key="2">
    <source>
        <dbReference type="SAM" id="MobiDB-lite"/>
    </source>
</evidence>
<keyword evidence="1" id="KW-0175">Coiled coil</keyword>
<evidence type="ECO:0000256" key="1">
    <source>
        <dbReference type="SAM" id="Coils"/>
    </source>
</evidence>
<feature type="transmembrane region" description="Helical" evidence="3">
    <location>
        <begin position="5160"/>
        <end position="5184"/>
    </location>
</feature>
<feature type="compositionally biased region" description="Basic residues" evidence="2">
    <location>
        <begin position="1187"/>
        <end position="1199"/>
    </location>
</feature>
<feature type="region of interest" description="Disordered" evidence="2">
    <location>
        <begin position="734"/>
        <end position="808"/>
    </location>
</feature>
<dbReference type="EMBL" id="LT608171">
    <property type="protein sequence ID" value="SCL99127.1"/>
    <property type="molecule type" value="Genomic_DNA"/>
</dbReference>
<proteinExistence type="predicted"/>
<evidence type="ECO:0000313" key="4">
    <source>
        <dbReference type="EMBL" id="SCL99127.1"/>
    </source>
</evidence>
<feature type="compositionally biased region" description="Polar residues" evidence="2">
    <location>
        <begin position="554"/>
        <end position="570"/>
    </location>
</feature>
<feature type="compositionally biased region" description="Basic and acidic residues" evidence="2">
    <location>
        <begin position="2006"/>
        <end position="2020"/>
    </location>
</feature>
<feature type="transmembrane region" description="Helical" evidence="3">
    <location>
        <begin position="5225"/>
        <end position="5244"/>
    </location>
</feature>
<feature type="region of interest" description="Disordered" evidence="2">
    <location>
        <begin position="1186"/>
        <end position="1237"/>
    </location>
</feature>
<keyword evidence="3" id="KW-1133">Transmembrane helix</keyword>
<feature type="compositionally biased region" description="Polar residues" evidence="2">
    <location>
        <begin position="3273"/>
        <end position="3283"/>
    </location>
</feature>
<feature type="transmembrane region" description="Helical" evidence="3">
    <location>
        <begin position="5129"/>
        <end position="5148"/>
    </location>
</feature>
<sequence>MIKGLSKNIVNFLLSSFFENIEEKQLQTSLIRGKVHLQNVKIKKKFFDILYLPYTIKYGYIRSLDLQIPLLYLFQKATITIKDVVIVIKEKNFNDFNIVDEINGVKIVKKNNLKIEETNSSGPNLNQKINKGINSLLYELYNNISIDIENVEVILEGSEKKKNILGLFVKRITSFKTHNHSYKIYKDFSFIDGMFYMEDEKAKYLINKIIKKEEKRKKNKKKNRNGDEIYNKIKDITNNLHKKKYIISEVPIVVLSTILSLEKSTQYMHHNSKYIFKKKNYFDLKCSHCDKYLYQCKEVKKEKGIFEKFLNKYMHLNDDDNKLNKEECEICGKKNDFEKLKHEESTKEVVDSNVNNNAPTVKDENQINNPKQNNHICENCKQNMISDKKLYKTESNLQSNAKENKLSNIDNFNILEENINFKENEYITFILHVDSFNINLSFTQLCYILDIVNFYLIYSCFVNGLYLEEWLNIPEVKEILMYKKELIKKRKKEKYDKDFLENFEYTHSFQIIYSLRKHVNNILKENKTSINSINNKVTVTQKNDNNNNNVKNDASSLKSSASNLDASTELDSNDKIKKNEKEQEKNTVIQNDQNDENLHSIRNMQSKSMEKMPVVFNFKLIFKKMNLNFYSYEKTNKIIQANMINFELALKNYINNDFAYFILLNDINVLFLYKNKKYPLLSLFKTTTIENVDPKGKKKDSFSKKNRRKNMNYLFNPDVCNSISQGVINRNDTTTIGNNSSNETGLDKDGGASTSIIDSKSEKSIHNKNNIKARQDKNKEVDKNKLNDHKISSKSKDDKKINPNEIKNTNKENENAISFFVYSKFDTSQNKIYFRCNRNLLITLSVKEIYNIMNINYDFKCLDFEKKIKAYQSLYYYYLLGKKYCRELYISSEKDFADINIHFMNNIYINLIINKKYSLLARIQKISLNSFFFTKTNIQTYLENLTMITDNSNKLENNKNENQENVSKLDVSNSLNVGSIPNNNILLSSNDSIIKGSNSDISQINNRNELINNNNDDKKSVSRGIIGNESKIMSNKSYSNIYYNDSKKENVSISNSYYNKVLSSDNDICDDNQKIKMEYKKYYQDFLRVNDLKNIEKSKKIEKKNNKNQAKETETNNIDSSNDVSNTIITSTIVEKNKFDYLSSSSYKSKIYSINYNDSNYIHNSNSSYIHGDIFDFDSEVMNEKKEKRKNRYKKKKRKVDVNSESENTNSYNHQKKKKKSFSNKDINDISSDDNSSVTCSEKETLITAVQQKRTCFNFSLFFMKNKGNEKIQKILLEENSKNKKYVLKPLKISFDTIIYNFKDGNEKRMTFIHTNYKQYLYFNFDDKHIFKLIFFYYHYKFYVDKIFEYLYNRNNSDYLNLNTIDFRSYKTLQVLLDNALVNNKSEIENKSIHKISSDKELLSENDENKTVEVADSSLVDKEIETSDYPRVSENQNEEEANSINNLHNLHDLHDLHDLHNLPNSTVENGDNIQEDLNNNISLNDTNVENGDIIDIEKYDENDITICVNTENDVSVKKDPIQIQKVQKNMKKKKKNFLNYEKAYNKVDRNVTNEIPNSNKHELITFLSKIKIYFNNYKKNKRMISIHIYDVLLYMFNDDQISKFVLNLKKFNVLNCLSYQDHSHISRHDASTCENNCDIQDEQNFNTNRYYNNDKYYNLNSVGAFENKHQQNKINKIDSKLYDKKNSNQNGIYLYNSILKLAKNGDFIFSYDYKNAQIDKINKYNTSLSNIDTPNVKDKNVTSNNEIPIEEPTKKINGYQELYNDTSIIISEDPKKIHFDNVNKRFNKKSIDFSHPNYYNSLNADYFTFNAPETNNKNPADTLEICPSSIEAGISSVEIGNAPVDIPTTSIEVTNTSIEMANISIDINNSIIEKPSQSAENEKTSLECLTNVAENVNTNNDNNPIDESCPLKNPEDVNLIEQSNEASNATDENEKFMSVQNTQSSNEITGEMAGEANDQSDHAPNHENVNETVNETANETANETVNESVKGPLKGRVSKSDDEDEPSRWDKDESQKKRAPELDISTFRALKKSKCLDINKDDINEYYSFEIMENDNVENVEKVGDIAPEGVENGAEDNVENLETGAISMDESVSQRAYSNEIEVKNTEGLQNEYGDEYDEEGNDYENEDEEYEEVEIVKPKEMEDIQNIAFHLVNFEVIIDYIYFINVYKWFTKLNLKYEKIKKISDFAAYSYNSINEKSDANIPKYNYTLFLQNNKIYIPIYKLSIYEYTYYENAKNNLYTSFLPTMEFHFSCSYKSVNENEENLQNVQVRNFGSKLVVPSLQMYKHKKSRRWKICILNFNCKDKTSETILNDFRFQINMRKKQNNESLEIDEESSSYEDINIDDNYQKLNSVNTYFTAMSSNVLDRGKNFNIKTSIKKIIRFDNDPIIINFSSEIIKNLIICYNNFNYFMNYINQIQTNINNSINNEKYGQNNSTNLNTTSENKNIINDILNYLYNETNDILFEYFLDDFRLSLYEGHSNLNMPLINISMFDIKIFFQKKYNINNFINFYLNIDVYDNYKILYDNLIEKVEILLSFENWKNKMNILNFNIETSYINILYTNKIKDLIINYSTMLLDKYKTSIEATYEDIDAEIRRKEQQMNSKLLNFFNNIFVIKNQNNPKNGIGFKDNLYDNSINVTSKIYNFTGLTINLRFKQSLRSKVQNYNDKKDGNDSVKNNGNKNKFIFYELPNNGHGGLLKDENGKVCELAVIIKLFNYIYEIVDIERNKNTCDIRFIPIIYDLKKSDEKKKIIIKKYDNNYDMYNEYSVKNKVFKTFIKLYIQTNIDDKGVVTIYFSSNLFIHNTTSTNFVVLYHPIIYYYLLFNELFIYNQNININKKKYSLKGTKTVLKSNEKYYFPIISFMPLLVIYDYMKKKNNEFIEKSDEHFINTNLIKTNNSKKVSDTYSDINTLSKNNRSYYIDYEHALYKKNEIENDDYTNSFMRVDNLQKNSLEDNETHNSGVFIDNFIGNNMHNIIPINSNYNFLSTPIDQDNKINLQQIEVENKINLQQIKESYKYKLNKILKKLKIYINEKNMNNSIKDINNIYIVKKDVYNYYINKYYSNKKCYLDIFNFLKKNGARKLFSNSSIREIIYRHSYDFQKYNLFSQTLKLKTIKVICCDPNSKYGNGKYKNEDGLLNYKQNNVLNNIITNREQLVIASDDNGDDNRDDTANANKQIDVYEEKHSTELKQIPDSNYLMKFMTLYEKHEKKNKNHLNSAKNNILMSIDSIKTNERYLGTIHRNRKSSNLSRRIKYYYESSSRDEEDNPEIDDQNNGNKNTATVEHSHSDHIINVEVNENSIDIQNNCLTEEQKEKTIQNGNDVLCSVENDAKNENLKKIIFSAKKQSNFSNTLICEQKNLEINKFYTFGVLIDYIFEVHNLMFNDISIGYYQKYNINNIPKKIKKIKKETILPKSVKHLDNIPTYIKFFYQINGNSTNNGEDNEITYTFHFFSKKIPIHQLNNTNSKYVQIKMRIGCIHDTKNDIIYKKKQFRFNLFRRKATISNTIAAYSSSSSKKRVYLSSKNYEKLCQEIPRFFYLNIVLRRKTDFSSTNNVNSFKKIIDSSVLQLLLYSYFYFQNNLDNDIIIQSNANSQKVKKNTCMLFGELETTKVVLKIMHNNKLFVSKKLKINEVCLNKKIILTCKQNKKNKYLFLSLNITIYGNIYNTKIITINNRYTIVNNTNHTLYVQEICKEFKIIKKDSKTLSQIENKNDKIISEKEVKQNKMNTNIDDEPKSSVTNKIFNVFEIKPHESFYYHPLHANKYYLKFSYTNINDYINNNIQFQKDSYEHMEKYQDAKHLVYHYLKKKIAKKTKNSTYLINIDKNDNTFKQREELFNQFYTSLIDIEKVGSSKIFHKALIKVQSLPEQLETNDAPNIATEHVEKNETTNMLIEQNKQFDMYNKTKIVDGIKYSENIKTQNETILLLDDENEPGDIALSIKNSIESVRNFVINMNEECNANTNESVMKYYENEQVCKSENQNKSIVKQKTSYYYKEENVISEVNITLNSNTSIEINISIDNNPDTIIHNNTNYCLVYYQRKTKKKIINMLKPYDKEIFGWTDMSKPKVVKFFLVLKKVGVYVFYCNVDIVKEHNCIVINDNRKINVSTKIENGKRVFCLDEINTKTLENQLDYFVNSKSFIKLSEEKKLDKSNKKKKKKIVKINFYRKFKLKKNRDEDVRTKQKFVRYRKSKKKKKNFLKEFKIINKNPFNAIYTKAKKKKQKQKQTERKMKKTKKYFNIRSLFILKNLDLKNKKDKNKYEKRKKKSTKIISNKMSTKQIIEYDTNKNNSFSQMKKFDEQNFKALFMKKTIRGKKKKKKTINKFLYDNYDKRKFSHQVSENLIFANNLESSIRNHVDNDKVSEEEEGSYYALSKNIKEKRKLSDYIFRKIKNNEKKLKGLKKIYPAFLRNTKSVEFNEIMQKCFSDKEEEYENIDDIKSLDNNITHSRTSNNNNQVTENNGNFSKKNSNYQIKFYTNIQLSLKGIKLNLLEESSNYLISFELNNLFVKKEYIENIGYYNVDIKIKNILSYAIYKYLSVYALLYTNDEINLKKNNMRIFMNKLESKRNLFLKKNKYIKNEDQYSIVSSVGSQFDLKDRGFAFPDYRLDKIYDTTENFNDNSGFIVCNFQYVEKFETLFFKYFLLSIKPLVINADINSITVLFYFYKTFYTDQNFENEEGNTKKLHESDAADPTMYTYTLNDDQKEFSIENKKNNDIRDNYYSSNLLNENVGGKKDIDNRCLACGEVNNCLILEDDNAEFNNDIEQNQLVKDKVYRNIDKYVKEDDNGKNNMITPYNCEKAETSKHVYLQYVCIDKINILLNFKSEYKKELNNNNINDTFYEEYISAYNKLGDISNCNIILKSLSNIHIFTSSNNLFNFLLNFYYNQTIVNLSNLLISFNIIGSPTSFIAHVKKSFSEFFTILKDNEIEDKEYEIEPNKKKILSPRNNLSYRMHGELDSISFVDHNNADNLGDAHLFSKIQNKGDIFNFFDGSNESSLIDEKEDIMGNEKYIMHLLNDYNSSCENNTIYEDKHLNSIKNSISFEIEKKNNIKKMSYSDYTDNGSIEPTLNDDKKIELENLILQDDSISLSYLNFDNKKNNTLDDNQNELLNYHIEKREKEKKQTQNKKKQNIFMASISFITECWNKITYLIRKIRRLFLGMYVLNIELILSLLFSVTLILQSLINIIDKININNSNRIFLRNKKYERNKPLVSNNIEEYHNFNLTKLFYYYISLYLNMFSLVYYNILYKIKKNKKDISRENNIIKTNVKLNTTKKRKFAFIFNFFLIIFTIFKTFILGHIVFSLLCLLTINNTFQAFLRSCIKLVYYQTNKNCLDFLNTNNINHISTISYIKINQVLNKYISLKEPFKIFLTYQDFVDIKTQNKINYFVYTKELFFYIQESNVLFLFRKNDLKKIDVIIHTVTNSFTINRFYNRKESRFFRKNPSRNTPDLADHATCDEHNSVESSFYNKSLGSNDPKENKNIIYFFNSELALTKKNEIINLNNTNQNYMITINITVRNNMNIMENVYYNPNKFFKFLSKIEKNYNNIYSPLFKSPSNDGKNNKEKYNKNKTNIETRCTGSKGFGFFTFFMFLLKCTLLFYPIYLLLRRNKTIQDDVPKRKSKKNEEGSKGINDDLKKGKNKNFKKNVPKYIVFKLNFEDFQSCLNIFECLCRFVNND</sequence>
<feature type="compositionally biased region" description="Polar residues" evidence="2">
    <location>
        <begin position="734"/>
        <end position="744"/>
    </location>
</feature>
<reference evidence="4 5" key="1">
    <citation type="submission" date="2016-08" db="EMBL/GenBank/DDBJ databases">
        <authorList>
            <consortium name="Pathogen Informatics"/>
        </authorList>
    </citation>
    <scope>NUCLEOTIDE SEQUENCE [LARGE SCALE GENOMIC DNA]</scope>
    <source>
        <strain evidence="4 5">AJ</strain>
    </source>
</reference>